<proteinExistence type="predicted"/>
<dbReference type="Pfam" id="PF00990">
    <property type="entry name" value="GGDEF"/>
    <property type="match status" value="1"/>
</dbReference>
<dbReference type="STRING" id="592026.GCWU0000282_001741"/>
<dbReference type="InterPro" id="IPR003018">
    <property type="entry name" value="GAF"/>
</dbReference>
<dbReference type="OrthoDB" id="9804955at2"/>
<reference evidence="3 4" key="1">
    <citation type="submission" date="2013-06" db="EMBL/GenBank/DDBJ databases">
        <authorList>
            <person name="Weinstock G."/>
            <person name="Sodergren E."/>
            <person name="Clifton S."/>
            <person name="Fulton L."/>
            <person name="Fulton B."/>
            <person name="Courtney L."/>
            <person name="Fronick C."/>
            <person name="Harrison M."/>
            <person name="Strong C."/>
            <person name="Farmer C."/>
            <person name="Delahaunty K."/>
            <person name="Markovic C."/>
            <person name="Hall O."/>
            <person name="Minx P."/>
            <person name="Tomlinson C."/>
            <person name="Mitreva M."/>
            <person name="Nelson J."/>
            <person name="Hou S."/>
            <person name="Wollam A."/>
            <person name="Pepin K.H."/>
            <person name="Johnson M."/>
            <person name="Bhonagiri V."/>
            <person name="Nash W.E."/>
            <person name="Warren W."/>
            <person name="Chinwalla A."/>
            <person name="Mardis E.R."/>
            <person name="Wilson R.K."/>
        </authorList>
    </citation>
    <scope>NUCLEOTIDE SEQUENCE [LARGE SCALE GENOMIC DNA]</scope>
    <source>
        <strain evidence="3 4">ATCC 51271</strain>
    </source>
</reference>
<sequence>MDKEVVLQLSNEQLYDEFVESVISDSIGLEGLVSELEQSSRFKEDFIFRIHVQTARQFILVCQQKSDAVLEKAEELIERAHILELPKILTLNYHILGNAYRFLNFLEKALECFMNVLKYSRIYNLNNLTSIVYFYISELYMTHDDVNTGLEYLNRAFSTLEETKDKEPRYDMKRVMFSSNMIQLLYLTKKYEEIEQYVKVMQENFERDSSPQALYTYKLALLFYFFTQNNYEEAQKIFYELLDLIGDLDAKYFILKAYCEIMLEHNIDYDFYEKELLLAETWEGSGNSYINYALNNSLYKYFEKKGDKDKAFSSLKKSFNQIEKEMSDLKTDKVNSFKIIEKNFSIEEDISSVEKKNNELELMAEEANRNKNLAESALHRLKIVSELGKKLTYSLDVQDIIKTVYRRLVKGIPLTKFVIMIKNSELNRLESIAYYAGGKQKDNITVDFDDKNSVFVEVFKTNKFIKIDDFNDSEGFAKQRKLSSDIFCSSVLFLPLSIENEVLGVCSIQHKESNIYKPEDVEFLEQLMPFLAIALNNAFKSQALEQEINHHKKTQNELEEVNHKLEALSYLDGLTQISNRRDFEKKILGYLQKSREQGISLSLFMFDIDYFKFYNDSYGHLEGDNALKTVATIIQKHFSEAGGISARFGGEEFIAACLGLNEEESILLGNKIREDVFAQDILNEKAPLKKLSISIGISYYNGLEELKKSFVMRWADVSLYQAKQDGKNRVVLKTIKAGEEPPEGLE</sequence>
<dbReference type="InterPro" id="IPR043128">
    <property type="entry name" value="Rev_trsase/Diguanyl_cyclase"/>
</dbReference>
<dbReference type="eggNOG" id="COG3706">
    <property type="taxonomic scope" value="Bacteria"/>
</dbReference>
<organism evidence="3 4">
    <name type="scientific">Catonella morbi ATCC 51271</name>
    <dbReference type="NCBI Taxonomy" id="592026"/>
    <lineage>
        <taxon>Bacteria</taxon>
        <taxon>Bacillati</taxon>
        <taxon>Bacillota</taxon>
        <taxon>Clostridia</taxon>
        <taxon>Lachnospirales</taxon>
        <taxon>Lachnospiraceae</taxon>
        <taxon>Catonella</taxon>
    </lineage>
</organism>
<dbReference type="NCBIfam" id="TIGR00254">
    <property type="entry name" value="GGDEF"/>
    <property type="match status" value="1"/>
</dbReference>
<dbReference type="AlphaFoldDB" id="V2Y585"/>
<dbReference type="GO" id="GO:0005886">
    <property type="term" value="C:plasma membrane"/>
    <property type="evidence" value="ECO:0007669"/>
    <property type="project" value="TreeGrafter"/>
</dbReference>
<dbReference type="InterPro" id="IPR000160">
    <property type="entry name" value="GGDEF_dom"/>
</dbReference>
<dbReference type="PANTHER" id="PTHR45138:SF9">
    <property type="entry name" value="DIGUANYLATE CYCLASE DGCM-RELATED"/>
    <property type="match status" value="1"/>
</dbReference>
<evidence type="ECO:0000313" key="3">
    <source>
        <dbReference type="EMBL" id="ESL02871.1"/>
    </source>
</evidence>
<dbReference type="SMART" id="SM00267">
    <property type="entry name" value="GGDEF"/>
    <property type="match status" value="1"/>
</dbReference>
<dbReference type="SUPFAM" id="SSF55781">
    <property type="entry name" value="GAF domain-like"/>
    <property type="match status" value="1"/>
</dbReference>
<dbReference type="PANTHER" id="PTHR45138">
    <property type="entry name" value="REGULATORY COMPONENTS OF SENSORY TRANSDUCTION SYSTEM"/>
    <property type="match status" value="1"/>
</dbReference>
<dbReference type="InterPro" id="IPR011990">
    <property type="entry name" value="TPR-like_helical_dom_sf"/>
</dbReference>
<gene>
    <name evidence="3" type="ORF">GCWU0000282_001741</name>
</gene>
<dbReference type="GO" id="GO:0052621">
    <property type="term" value="F:diguanylate cyclase activity"/>
    <property type="evidence" value="ECO:0007669"/>
    <property type="project" value="TreeGrafter"/>
</dbReference>
<keyword evidence="1" id="KW-0175">Coiled coil</keyword>
<dbReference type="RefSeq" id="WP_023354613.1">
    <property type="nucleotide sequence ID" value="NZ_KI535368.1"/>
</dbReference>
<feature type="domain" description="GGDEF" evidence="2">
    <location>
        <begin position="599"/>
        <end position="735"/>
    </location>
</feature>
<evidence type="ECO:0000256" key="1">
    <source>
        <dbReference type="SAM" id="Coils"/>
    </source>
</evidence>
<protein>
    <submittedName>
        <fullName evidence="3">Diguanylate cyclase domain protein</fullName>
    </submittedName>
</protein>
<dbReference type="SMART" id="SM00065">
    <property type="entry name" value="GAF"/>
    <property type="match status" value="1"/>
</dbReference>
<dbReference type="FunFam" id="3.30.70.270:FF:000001">
    <property type="entry name" value="Diguanylate cyclase domain protein"/>
    <property type="match status" value="1"/>
</dbReference>
<keyword evidence="4" id="KW-1185">Reference proteome</keyword>
<evidence type="ECO:0000313" key="4">
    <source>
        <dbReference type="Proteomes" id="UP000018227"/>
    </source>
</evidence>
<comment type="caution">
    <text evidence="3">The sequence shown here is derived from an EMBL/GenBank/DDBJ whole genome shotgun (WGS) entry which is preliminary data.</text>
</comment>
<evidence type="ECO:0000259" key="2">
    <source>
        <dbReference type="PROSITE" id="PS50887"/>
    </source>
</evidence>
<feature type="coiled-coil region" evidence="1">
    <location>
        <begin position="541"/>
        <end position="571"/>
    </location>
</feature>
<dbReference type="Pfam" id="PF13185">
    <property type="entry name" value="GAF_2"/>
    <property type="match status" value="1"/>
</dbReference>
<name>V2Y585_9FIRM</name>
<dbReference type="GO" id="GO:1902201">
    <property type="term" value="P:negative regulation of bacterial-type flagellum-dependent cell motility"/>
    <property type="evidence" value="ECO:0007669"/>
    <property type="project" value="TreeGrafter"/>
</dbReference>
<dbReference type="InterPro" id="IPR050469">
    <property type="entry name" value="Diguanylate_Cyclase"/>
</dbReference>
<dbReference type="GO" id="GO:0043709">
    <property type="term" value="P:cell adhesion involved in single-species biofilm formation"/>
    <property type="evidence" value="ECO:0007669"/>
    <property type="project" value="TreeGrafter"/>
</dbReference>
<dbReference type="SUPFAM" id="SSF48452">
    <property type="entry name" value="TPR-like"/>
    <property type="match status" value="1"/>
</dbReference>
<dbReference type="Proteomes" id="UP000018227">
    <property type="component" value="Unassembled WGS sequence"/>
</dbReference>
<dbReference type="Gene3D" id="3.30.70.270">
    <property type="match status" value="1"/>
</dbReference>
<dbReference type="CDD" id="cd01949">
    <property type="entry name" value="GGDEF"/>
    <property type="match status" value="1"/>
</dbReference>
<dbReference type="Gene3D" id="3.30.450.40">
    <property type="match status" value="1"/>
</dbReference>
<dbReference type="HOGENOM" id="CLU_022176_0_1_9"/>
<dbReference type="SUPFAM" id="SSF55073">
    <property type="entry name" value="Nucleotide cyclase"/>
    <property type="match status" value="1"/>
</dbReference>
<feature type="coiled-coil region" evidence="1">
    <location>
        <begin position="350"/>
        <end position="384"/>
    </location>
</feature>
<accession>V2Y585</accession>
<dbReference type="InterPro" id="IPR029016">
    <property type="entry name" value="GAF-like_dom_sf"/>
</dbReference>
<dbReference type="PROSITE" id="PS50887">
    <property type="entry name" value="GGDEF"/>
    <property type="match status" value="1"/>
</dbReference>
<dbReference type="EMBL" id="ACIL03000013">
    <property type="protein sequence ID" value="ESL02871.1"/>
    <property type="molecule type" value="Genomic_DNA"/>
</dbReference>
<dbReference type="Gene3D" id="1.25.40.10">
    <property type="entry name" value="Tetratricopeptide repeat domain"/>
    <property type="match status" value="1"/>
</dbReference>
<dbReference type="InterPro" id="IPR029787">
    <property type="entry name" value="Nucleotide_cyclase"/>
</dbReference>